<evidence type="ECO:0000313" key="1">
    <source>
        <dbReference type="EMBL" id="KAJ7701296.1"/>
    </source>
</evidence>
<gene>
    <name evidence="1" type="ORF">B0H16DRAFT_1748692</name>
</gene>
<comment type="caution">
    <text evidence="1">The sequence shown here is derived from an EMBL/GenBank/DDBJ whole genome shotgun (WGS) entry which is preliminary data.</text>
</comment>
<name>A0AAD7DZ43_9AGAR</name>
<protein>
    <submittedName>
        <fullName evidence="1">Uncharacterized protein</fullName>
    </submittedName>
</protein>
<accession>A0AAD7DZ43</accession>
<dbReference type="EMBL" id="JARKIB010000537">
    <property type="protein sequence ID" value="KAJ7701296.1"/>
    <property type="molecule type" value="Genomic_DNA"/>
</dbReference>
<reference evidence="1" key="1">
    <citation type="submission" date="2023-03" db="EMBL/GenBank/DDBJ databases">
        <title>Massive genome expansion in bonnet fungi (Mycena s.s.) driven by repeated elements and novel gene families across ecological guilds.</title>
        <authorList>
            <consortium name="Lawrence Berkeley National Laboratory"/>
            <person name="Harder C.B."/>
            <person name="Miyauchi S."/>
            <person name="Viragh M."/>
            <person name="Kuo A."/>
            <person name="Thoen E."/>
            <person name="Andreopoulos B."/>
            <person name="Lu D."/>
            <person name="Skrede I."/>
            <person name="Drula E."/>
            <person name="Henrissat B."/>
            <person name="Morin E."/>
            <person name="Kohler A."/>
            <person name="Barry K."/>
            <person name="LaButti K."/>
            <person name="Morin E."/>
            <person name="Salamov A."/>
            <person name="Lipzen A."/>
            <person name="Mereny Z."/>
            <person name="Hegedus B."/>
            <person name="Baldrian P."/>
            <person name="Stursova M."/>
            <person name="Weitz H."/>
            <person name="Taylor A."/>
            <person name="Grigoriev I.V."/>
            <person name="Nagy L.G."/>
            <person name="Martin F."/>
            <person name="Kauserud H."/>
        </authorList>
    </citation>
    <scope>NUCLEOTIDE SEQUENCE</scope>
    <source>
        <strain evidence="1">CBHHK182m</strain>
    </source>
</reference>
<organism evidence="1 2">
    <name type="scientific">Mycena metata</name>
    <dbReference type="NCBI Taxonomy" id="1033252"/>
    <lineage>
        <taxon>Eukaryota</taxon>
        <taxon>Fungi</taxon>
        <taxon>Dikarya</taxon>
        <taxon>Basidiomycota</taxon>
        <taxon>Agaricomycotina</taxon>
        <taxon>Agaricomycetes</taxon>
        <taxon>Agaricomycetidae</taxon>
        <taxon>Agaricales</taxon>
        <taxon>Marasmiineae</taxon>
        <taxon>Mycenaceae</taxon>
        <taxon>Mycena</taxon>
    </lineage>
</organism>
<proteinExistence type="predicted"/>
<dbReference type="Proteomes" id="UP001215598">
    <property type="component" value="Unassembled WGS sequence"/>
</dbReference>
<sequence length="194" mass="21080">MAPRAPRDHATVRCVNPRYSVQDGGGGAPRLLHNPVLRARVVAHAHHTSYTISSTPSPLRTGPVCEWEARRRIQLPARWIHPPHSTPAWATMYAGRALAATRGVARKVLSEPVRARSGMTPRPRCPFVFTLYTVARRDTVLATRVSRGTADNAYRSNSVRSPVACAAAPSMPCGVGAPSFRTIPFVRAYAAGPR</sequence>
<keyword evidence="2" id="KW-1185">Reference proteome</keyword>
<evidence type="ECO:0000313" key="2">
    <source>
        <dbReference type="Proteomes" id="UP001215598"/>
    </source>
</evidence>
<dbReference type="AlphaFoldDB" id="A0AAD7DZ43"/>